<dbReference type="InterPro" id="IPR055357">
    <property type="entry name" value="LRR_At1g61320_AtMIF1"/>
</dbReference>
<evidence type="ECO:0000313" key="3">
    <source>
        <dbReference type="Proteomes" id="UP001324115"/>
    </source>
</evidence>
<organism evidence="2 3">
    <name type="scientific">Quercus rubra</name>
    <name type="common">Northern red oak</name>
    <name type="synonym">Quercus borealis</name>
    <dbReference type="NCBI Taxonomy" id="3512"/>
    <lineage>
        <taxon>Eukaryota</taxon>
        <taxon>Viridiplantae</taxon>
        <taxon>Streptophyta</taxon>
        <taxon>Embryophyta</taxon>
        <taxon>Tracheophyta</taxon>
        <taxon>Spermatophyta</taxon>
        <taxon>Magnoliopsida</taxon>
        <taxon>eudicotyledons</taxon>
        <taxon>Gunneridae</taxon>
        <taxon>Pentapetalae</taxon>
        <taxon>rosids</taxon>
        <taxon>fabids</taxon>
        <taxon>Fagales</taxon>
        <taxon>Fagaceae</taxon>
        <taxon>Quercus</taxon>
    </lineage>
</organism>
<dbReference type="PANTHER" id="PTHR34145:SF28">
    <property type="entry name" value="F-BOX DOMAIN-CONTAINING PROTEIN"/>
    <property type="match status" value="1"/>
</dbReference>
<keyword evidence="3" id="KW-1185">Reference proteome</keyword>
<sequence>MSKIWQQAWKSLRSIDFDFQNIHGSFFESQDSEPEDVKLEKFMNFVDKTLQILHEEMVIIQKFILPMSLTDAKHASCIDNWLELATRNCIKELELTIIGKKITDYSLSRRIFAVESLAILRLWGCKLVEPLFGENNKFICLQELSLLAIDLDGKMIQELVCHCPMLKALEISCCLRVDYLQLLNLPKLKKAEFDSCITIKINEAPNLQILSGTGIVRSLLLDMSTSENVKKLKIGYVSISRDYLEELNSRFPLLETLEMQPSNLLEIKISHHRLEKFKLFINRDTILQIDCKNLSSYAYLGPHIPSLSINSFRLQKSQN</sequence>
<evidence type="ECO:0000259" key="1">
    <source>
        <dbReference type="Pfam" id="PF23622"/>
    </source>
</evidence>
<evidence type="ECO:0000313" key="2">
    <source>
        <dbReference type="EMBL" id="KAK4589659.1"/>
    </source>
</evidence>
<reference evidence="2 3" key="1">
    <citation type="journal article" date="2023" name="G3 (Bethesda)">
        <title>A haplotype-resolved chromosome-scale genome for Quercus rubra L. provides insights into the genetics of adaptive traits for red oak species.</title>
        <authorList>
            <person name="Kapoor B."/>
            <person name="Jenkins J."/>
            <person name="Schmutz J."/>
            <person name="Zhebentyayeva T."/>
            <person name="Kuelheim C."/>
            <person name="Coggeshall M."/>
            <person name="Heim C."/>
            <person name="Lasky J.R."/>
            <person name="Leites L."/>
            <person name="Islam-Faridi N."/>
            <person name="Romero-Severson J."/>
            <person name="DeLeo V.L."/>
            <person name="Lucas S.M."/>
            <person name="Lazic D."/>
            <person name="Gailing O."/>
            <person name="Carlson J."/>
            <person name="Staton M."/>
        </authorList>
    </citation>
    <scope>NUCLEOTIDE SEQUENCE [LARGE SCALE GENOMIC DNA]</scope>
    <source>
        <strain evidence="2">Pseudo-F2</strain>
    </source>
</reference>
<gene>
    <name evidence="2" type="ORF">RGQ29_020287</name>
</gene>
<name>A0AAN7IU82_QUERU</name>
<dbReference type="Pfam" id="PF23622">
    <property type="entry name" value="LRR_At1g61320_AtMIF1"/>
    <property type="match status" value="1"/>
</dbReference>
<dbReference type="EMBL" id="JAXUIC010000005">
    <property type="protein sequence ID" value="KAK4589659.1"/>
    <property type="molecule type" value="Genomic_DNA"/>
</dbReference>
<proteinExistence type="predicted"/>
<dbReference type="Proteomes" id="UP001324115">
    <property type="component" value="Unassembled WGS sequence"/>
</dbReference>
<comment type="caution">
    <text evidence="2">The sequence shown here is derived from an EMBL/GenBank/DDBJ whole genome shotgun (WGS) entry which is preliminary data.</text>
</comment>
<dbReference type="InterPro" id="IPR053772">
    <property type="entry name" value="At1g61320/At1g61330-like"/>
</dbReference>
<feature type="domain" description="At1g61320/AtMIF1 LRR" evidence="1">
    <location>
        <begin position="70"/>
        <end position="272"/>
    </location>
</feature>
<dbReference type="SUPFAM" id="SSF52047">
    <property type="entry name" value="RNI-like"/>
    <property type="match status" value="1"/>
</dbReference>
<dbReference type="InterPro" id="IPR032675">
    <property type="entry name" value="LRR_dom_sf"/>
</dbReference>
<dbReference type="Gene3D" id="3.80.10.10">
    <property type="entry name" value="Ribonuclease Inhibitor"/>
    <property type="match status" value="1"/>
</dbReference>
<dbReference type="AlphaFoldDB" id="A0AAN7IU82"/>
<protein>
    <recommendedName>
        <fullName evidence="1">At1g61320/AtMIF1 LRR domain-containing protein</fullName>
    </recommendedName>
</protein>
<dbReference type="PANTHER" id="PTHR34145">
    <property type="entry name" value="OS02G0105600 PROTEIN"/>
    <property type="match status" value="1"/>
</dbReference>
<accession>A0AAN7IU82</accession>